<dbReference type="SMR" id="A0A1J6JMH3"/>
<sequence length="328" mass="36637">MTQVWDPGQQWLHNHYWTCYFTGPTTDFSADVLSISPHLGVVLDATGKVYRAGTAQVFQGVIVGQTGVNLRAQVTFALIVVFDPGGRPLDAPILEDRDGALEATLNAITNLSINIVPLYVDNFDFHRLKATIHDLTKLEYGLSLYGVYFLIESHCTDNIRVHGPFLFESHSADSIKVTGAPREMRRKMKGNSNIDCVGILETIELQLEVKGVIESIVEHFSTLRRKSNRQLMKIDLRIVILENKGCQGNCASRSKSCYGPQNTSMYFTYISFTKDASALIVLKSKRDTEQCSYDSAKSLWTSLRKIIIPSLEISEALPFVALLEVLVE</sequence>
<reference evidence="1" key="1">
    <citation type="submission" date="2016-11" db="EMBL/GenBank/DDBJ databases">
        <title>The genome of Nicotiana attenuata.</title>
        <authorList>
            <person name="Xu S."/>
            <person name="Brockmoeller T."/>
            <person name="Gaquerel E."/>
            <person name="Navarro A."/>
            <person name="Kuhl H."/>
            <person name="Gase K."/>
            <person name="Ling Z."/>
            <person name="Zhou W."/>
            <person name="Kreitzer C."/>
            <person name="Stanke M."/>
            <person name="Tang H."/>
            <person name="Lyons E."/>
            <person name="Pandey P."/>
            <person name="Pandey S.P."/>
            <person name="Timmermann B."/>
            <person name="Baldwin I.T."/>
        </authorList>
    </citation>
    <scope>NUCLEOTIDE SEQUENCE [LARGE SCALE GENOMIC DNA]</scope>
    <source>
        <strain evidence="1">UT</strain>
    </source>
</reference>
<dbReference type="AlphaFoldDB" id="A0A1J6JMH3"/>
<dbReference type="Gramene" id="OIT08105">
    <property type="protein sequence ID" value="OIT08105"/>
    <property type="gene ID" value="A4A49_10279"/>
</dbReference>
<comment type="caution">
    <text evidence="1">The sequence shown here is derived from an EMBL/GenBank/DDBJ whole genome shotgun (WGS) entry which is preliminary data.</text>
</comment>
<accession>A0A1J6JMH3</accession>
<name>A0A1J6JMH3_NICAT</name>
<evidence type="ECO:0000313" key="2">
    <source>
        <dbReference type="Proteomes" id="UP000187609"/>
    </source>
</evidence>
<evidence type="ECO:0000313" key="1">
    <source>
        <dbReference type="EMBL" id="OIT08105.1"/>
    </source>
</evidence>
<gene>
    <name evidence="1" type="ORF">A4A49_10279</name>
</gene>
<dbReference type="Proteomes" id="UP000187609">
    <property type="component" value="Unassembled WGS sequence"/>
</dbReference>
<organism evidence="1 2">
    <name type="scientific">Nicotiana attenuata</name>
    <name type="common">Coyote tobacco</name>
    <dbReference type="NCBI Taxonomy" id="49451"/>
    <lineage>
        <taxon>Eukaryota</taxon>
        <taxon>Viridiplantae</taxon>
        <taxon>Streptophyta</taxon>
        <taxon>Embryophyta</taxon>
        <taxon>Tracheophyta</taxon>
        <taxon>Spermatophyta</taxon>
        <taxon>Magnoliopsida</taxon>
        <taxon>eudicotyledons</taxon>
        <taxon>Gunneridae</taxon>
        <taxon>Pentapetalae</taxon>
        <taxon>asterids</taxon>
        <taxon>lamiids</taxon>
        <taxon>Solanales</taxon>
        <taxon>Solanaceae</taxon>
        <taxon>Nicotianoideae</taxon>
        <taxon>Nicotianeae</taxon>
        <taxon>Nicotiana</taxon>
    </lineage>
</organism>
<proteinExistence type="predicted"/>
<protein>
    <submittedName>
        <fullName evidence="1">Uncharacterized protein</fullName>
    </submittedName>
</protein>
<dbReference type="STRING" id="49451.A0A1J6JMH3"/>
<dbReference type="EMBL" id="MJEQ01037183">
    <property type="protein sequence ID" value="OIT08105.1"/>
    <property type="molecule type" value="Genomic_DNA"/>
</dbReference>
<keyword evidence="2" id="KW-1185">Reference proteome</keyword>